<sequence>VNINIINLFEETEESSSGLELLLPATSELVAGIFAFSIVFFFVWKWALPILSETLDQRANAIEGQISEAKNTKWEADKTKQKYDNLVSNADDQVKKILDEGKATAEKLKEGILDEARKEASDIVSKARSDSEAEKERISSEIKSEVADLSLAISEKVVSSMSKKDQKKLINEFIKDMESSD</sequence>
<dbReference type="Pfam" id="PF00430">
    <property type="entry name" value="ATP-synt_B"/>
    <property type="match status" value="1"/>
</dbReference>
<accession>A0A383DZ80</accession>
<keyword evidence="10" id="KW-0406">Ion transport</keyword>
<evidence type="ECO:0000256" key="4">
    <source>
        <dbReference type="ARBA" id="ARBA00022448"/>
    </source>
</evidence>
<evidence type="ECO:0000256" key="14">
    <source>
        <dbReference type="SAM" id="MobiDB-lite"/>
    </source>
</evidence>
<evidence type="ECO:0000256" key="2">
    <source>
        <dbReference type="ARBA" id="ARBA00004308"/>
    </source>
</evidence>
<keyword evidence="8" id="KW-0375">Hydrogen ion transport</keyword>
<evidence type="ECO:0000256" key="5">
    <source>
        <dbReference type="ARBA" id="ARBA00022475"/>
    </source>
</evidence>
<evidence type="ECO:0000256" key="6">
    <source>
        <dbReference type="ARBA" id="ARBA00022547"/>
    </source>
</evidence>
<proteinExistence type="inferred from homology"/>
<organism evidence="16">
    <name type="scientific">marine metagenome</name>
    <dbReference type="NCBI Taxonomy" id="408172"/>
    <lineage>
        <taxon>unclassified sequences</taxon>
        <taxon>metagenomes</taxon>
        <taxon>ecological metagenomes</taxon>
    </lineage>
</organism>
<evidence type="ECO:0000256" key="8">
    <source>
        <dbReference type="ARBA" id="ARBA00022781"/>
    </source>
</evidence>
<evidence type="ECO:0000256" key="9">
    <source>
        <dbReference type="ARBA" id="ARBA00022989"/>
    </source>
</evidence>
<keyword evidence="4" id="KW-0813">Transport</keyword>
<dbReference type="NCBIfam" id="TIGR01144">
    <property type="entry name" value="ATP_synt_b"/>
    <property type="match status" value="1"/>
</dbReference>
<gene>
    <name evidence="16" type="ORF">METZ01_LOCUS502354</name>
</gene>
<evidence type="ECO:0000256" key="7">
    <source>
        <dbReference type="ARBA" id="ARBA00022692"/>
    </source>
</evidence>
<dbReference type="SUPFAM" id="SSF81573">
    <property type="entry name" value="F1F0 ATP synthase subunit B, membrane domain"/>
    <property type="match status" value="1"/>
</dbReference>
<evidence type="ECO:0000313" key="16">
    <source>
        <dbReference type="EMBL" id="SVE49500.1"/>
    </source>
</evidence>
<dbReference type="GO" id="GO:0045259">
    <property type="term" value="C:proton-transporting ATP synthase complex"/>
    <property type="evidence" value="ECO:0007669"/>
    <property type="project" value="UniProtKB-KW"/>
</dbReference>
<feature type="non-terminal residue" evidence="16">
    <location>
        <position position="1"/>
    </location>
</feature>
<evidence type="ECO:0000256" key="1">
    <source>
        <dbReference type="ARBA" id="ARBA00004167"/>
    </source>
</evidence>
<evidence type="ECO:0000256" key="11">
    <source>
        <dbReference type="ARBA" id="ARBA00023136"/>
    </source>
</evidence>
<feature type="transmembrane region" description="Helical" evidence="15">
    <location>
        <begin position="29"/>
        <end position="48"/>
    </location>
</feature>
<reference evidence="16" key="1">
    <citation type="submission" date="2018-05" db="EMBL/GenBank/DDBJ databases">
        <authorList>
            <person name="Lanie J.A."/>
            <person name="Ng W.-L."/>
            <person name="Kazmierczak K.M."/>
            <person name="Andrzejewski T.M."/>
            <person name="Davidsen T.M."/>
            <person name="Wayne K.J."/>
            <person name="Tettelin H."/>
            <person name="Glass J.I."/>
            <person name="Rusch D."/>
            <person name="Podicherti R."/>
            <person name="Tsui H.-C.T."/>
            <person name="Winkler M.E."/>
        </authorList>
    </citation>
    <scope>NUCLEOTIDE SEQUENCE</scope>
</reference>
<keyword evidence="7 15" id="KW-0812">Transmembrane</keyword>
<evidence type="ECO:0000256" key="3">
    <source>
        <dbReference type="ARBA" id="ARBA00005513"/>
    </source>
</evidence>
<dbReference type="PANTHER" id="PTHR33445:SF1">
    <property type="entry name" value="ATP SYNTHASE SUBUNIT B"/>
    <property type="match status" value="1"/>
</dbReference>
<keyword evidence="12" id="KW-0066">ATP synthesis</keyword>
<keyword evidence="9 15" id="KW-1133">Transmembrane helix</keyword>
<dbReference type="InterPro" id="IPR050059">
    <property type="entry name" value="ATP_synthase_B_chain"/>
</dbReference>
<dbReference type="EMBL" id="UINC01221243">
    <property type="protein sequence ID" value="SVE49500.1"/>
    <property type="molecule type" value="Genomic_DNA"/>
</dbReference>
<dbReference type="CDD" id="cd06503">
    <property type="entry name" value="ATP-synt_Fo_b"/>
    <property type="match status" value="1"/>
</dbReference>
<dbReference type="HAMAP" id="MF_01398">
    <property type="entry name" value="ATP_synth_b_bprime"/>
    <property type="match status" value="1"/>
</dbReference>
<dbReference type="GO" id="GO:0046961">
    <property type="term" value="F:proton-transporting ATPase activity, rotational mechanism"/>
    <property type="evidence" value="ECO:0007669"/>
    <property type="project" value="TreeGrafter"/>
</dbReference>
<evidence type="ECO:0000256" key="10">
    <source>
        <dbReference type="ARBA" id="ARBA00023065"/>
    </source>
</evidence>
<dbReference type="InterPro" id="IPR002146">
    <property type="entry name" value="ATP_synth_b/b'su_bac/chlpt"/>
</dbReference>
<name>A0A383DZ80_9ZZZZ</name>
<comment type="function">
    <text evidence="13">F(1)F(0) ATP synthase produces ATP from ADP in the presence of a proton or sodium gradient. F-type ATPases consist of two structural domains, F(1) containing the extramembraneous catalytic core and F(0) containing the membrane proton channel, linked together by a central stalk and a peripheral stalk. During catalysis, ATP synthesis in the catalytic domain of F(1) is coupled via a rotary mechanism of the central stalk subunits to proton translocation.</text>
</comment>
<evidence type="ECO:0000256" key="13">
    <source>
        <dbReference type="ARBA" id="ARBA00025198"/>
    </source>
</evidence>
<comment type="similarity">
    <text evidence="3">Belongs to the ATPase B chain family.</text>
</comment>
<keyword evidence="6" id="KW-0138">CF(0)</keyword>
<dbReference type="AlphaFoldDB" id="A0A383DZ80"/>
<feature type="region of interest" description="Disordered" evidence="14">
    <location>
        <begin position="118"/>
        <end position="139"/>
    </location>
</feature>
<evidence type="ECO:0000256" key="15">
    <source>
        <dbReference type="SAM" id="Phobius"/>
    </source>
</evidence>
<keyword evidence="11 15" id="KW-0472">Membrane</keyword>
<comment type="subcellular location">
    <subcellularLocation>
        <location evidence="2">Endomembrane system</location>
    </subcellularLocation>
    <subcellularLocation>
        <location evidence="1">Membrane</location>
        <topology evidence="1">Single-pass membrane protein</topology>
    </subcellularLocation>
</comment>
<dbReference type="InterPro" id="IPR028987">
    <property type="entry name" value="ATP_synth_B-like_membr_sf"/>
</dbReference>
<dbReference type="GO" id="GO:0015986">
    <property type="term" value="P:proton motive force-driven ATP synthesis"/>
    <property type="evidence" value="ECO:0007669"/>
    <property type="project" value="InterPro"/>
</dbReference>
<dbReference type="GO" id="GO:0012505">
    <property type="term" value="C:endomembrane system"/>
    <property type="evidence" value="ECO:0007669"/>
    <property type="project" value="UniProtKB-SubCell"/>
</dbReference>
<evidence type="ECO:0008006" key="17">
    <source>
        <dbReference type="Google" id="ProtNLM"/>
    </source>
</evidence>
<dbReference type="PANTHER" id="PTHR33445">
    <property type="entry name" value="ATP SYNTHASE SUBUNIT B', CHLOROPLASTIC"/>
    <property type="match status" value="1"/>
</dbReference>
<keyword evidence="5" id="KW-1003">Cell membrane</keyword>
<protein>
    <recommendedName>
        <fullName evidence="17">ATP synthase F0 subunit B</fullName>
    </recommendedName>
</protein>
<dbReference type="Gene3D" id="1.20.5.620">
    <property type="entry name" value="F1F0 ATP synthase subunit B, membrane domain"/>
    <property type="match status" value="1"/>
</dbReference>
<dbReference type="InterPro" id="IPR005864">
    <property type="entry name" value="ATP_synth_F0_bsu_bac"/>
</dbReference>
<evidence type="ECO:0000256" key="12">
    <source>
        <dbReference type="ARBA" id="ARBA00023310"/>
    </source>
</evidence>